<dbReference type="Proteomes" id="UP000000784">
    <property type="component" value="Chromosome"/>
</dbReference>
<dbReference type="AlphaFoldDB" id="A9BXG3"/>
<dbReference type="PANTHER" id="PTHR30126">
    <property type="entry name" value="HTH-TYPE TRANSCRIPTIONAL REGULATOR"/>
    <property type="match status" value="1"/>
</dbReference>
<evidence type="ECO:0000313" key="7">
    <source>
        <dbReference type="Proteomes" id="UP000000784"/>
    </source>
</evidence>
<dbReference type="Gene3D" id="3.40.190.10">
    <property type="entry name" value="Periplasmic binding protein-like II"/>
    <property type="match status" value="2"/>
</dbReference>
<dbReference type="eggNOG" id="COG0583">
    <property type="taxonomic scope" value="Bacteria"/>
</dbReference>
<reference evidence="7" key="2">
    <citation type="submission" date="2007-11" db="EMBL/GenBank/DDBJ databases">
        <title>Complete sequence of Delftia acidovorans DSM 14801 / SPH-1.</title>
        <authorList>
            <person name="Copeland A."/>
            <person name="Lucas S."/>
            <person name="Lapidus A."/>
            <person name="Barry K."/>
            <person name="Glavina del Rio T."/>
            <person name="Dalin E."/>
            <person name="Tice H."/>
            <person name="Pitluck S."/>
            <person name="Lowry S."/>
            <person name="Clum A."/>
            <person name="Schmutz J."/>
            <person name="Larimer F."/>
            <person name="Land M."/>
            <person name="Hauser L."/>
            <person name="Kyrpides N."/>
            <person name="Kim E."/>
            <person name="Schleheck D."/>
            <person name="Richardson P."/>
        </authorList>
    </citation>
    <scope>NUCLEOTIDE SEQUENCE [LARGE SCALE GENOMIC DNA]</scope>
    <source>
        <strain evidence="7">DSM 14801 / SPH-1</strain>
    </source>
</reference>
<evidence type="ECO:0000313" key="6">
    <source>
        <dbReference type="EMBL" id="ABX38239.1"/>
    </source>
</evidence>
<organism evidence="6 7">
    <name type="scientific">Delftia acidovorans (strain DSM 14801 / SPH-1)</name>
    <dbReference type="NCBI Taxonomy" id="398578"/>
    <lineage>
        <taxon>Bacteria</taxon>
        <taxon>Pseudomonadati</taxon>
        <taxon>Pseudomonadota</taxon>
        <taxon>Betaproteobacteria</taxon>
        <taxon>Burkholderiales</taxon>
        <taxon>Comamonadaceae</taxon>
        <taxon>Delftia</taxon>
    </lineage>
</organism>
<dbReference type="SUPFAM" id="SSF46785">
    <property type="entry name" value="Winged helix' DNA-binding domain"/>
    <property type="match status" value="1"/>
</dbReference>
<name>A9BXG3_DELAS</name>
<sequence>MPRMSRPWPVRPESLSPSPSFFPFCFCLPQARAAPAPGGALPMNFQQLRYVRETVRRGYSLTEVAHTLHTSQPGVSRQIRELEEELGVEIFIRAGKRLTGLTPPGEALLPIVERLMLEADNLRRVGADFSASEQGRLSIAATHSQARYALPHVVRDFRQRYPQVRLHLHQGSPEQVAQMLRSGEADIGVATEALAGYEGLVALPCYRWTHGVVVPPGHPLLQSQQALTLEALSRFPIITYEQGYTGRAHIDEAFAREGLEPDVVLTAMDADVIKTYVELDMGVGIVASVALDAERDQGLRTLDAGHLFEVNTTRLGLRKGAWLRGYAYAFIETFVPTLTREVVEQAVRQGVEPE</sequence>
<dbReference type="Pfam" id="PF03466">
    <property type="entry name" value="LysR_substrate"/>
    <property type="match status" value="1"/>
</dbReference>
<dbReference type="Gene3D" id="1.10.10.10">
    <property type="entry name" value="Winged helix-like DNA-binding domain superfamily/Winged helix DNA-binding domain"/>
    <property type="match status" value="1"/>
</dbReference>
<gene>
    <name evidence="6" type="ordered locus">Daci_5610</name>
</gene>
<dbReference type="PANTHER" id="PTHR30126:SF6">
    <property type="entry name" value="HTH-TYPE TRANSCRIPTIONAL REGULATOR CYSB-RELATED"/>
    <property type="match status" value="1"/>
</dbReference>
<dbReference type="InterPro" id="IPR036388">
    <property type="entry name" value="WH-like_DNA-bd_sf"/>
</dbReference>
<evidence type="ECO:0000256" key="4">
    <source>
        <dbReference type="ARBA" id="ARBA00023163"/>
    </source>
</evidence>
<keyword evidence="2" id="KW-0805">Transcription regulation</keyword>
<dbReference type="InterPro" id="IPR037423">
    <property type="entry name" value="CysB_PBP2"/>
</dbReference>
<accession>A9BXG3</accession>
<reference evidence="6 7" key="1">
    <citation type="journal article" date="2004" name="Appl. Environ. Microbiol.">
        <title>Mineralization of individual congeners of linear alkylbenzenesulfonate by defined pairs of heterotrophic bacteria.</title>
        <authorList>
            <person name="Schleheck D."/>
            <person name="Knepper T.P."/>
            <person name="Fischer K."/>
            <person name="Cook A.M."/>
        </authorList>
    </citation>
    <scope>NUCLEOTIDE SEQUENCE [LARGE SCALE GENOMIC DNA]</scope>
    <source>
        <strain evidence="7">DSM 14801 / SPH-1</strain>
    </source>
</reference>
<dbReference type="Pfam" id="PF00126">
    <property type="entry name" value="HTH_1"/>
    <property type="match status" value="1"/>
</dbReference>
<dbReference type="NCBIfam" id="NF009327">
    <property type="entry name" value="PRK12684.1"/>
    <property type="match status" value="1"/>
</dbReference>
<dbReference type="EMBL" id="CP000884">
    <property type="protein sequence ID" value="ABX38239.1"/>
    <property type="molecule type" value="Genomic_DNA"/>
</dbReference>
<dbReference type="GO" id="GO:0019344">
    <property type="term" value="P:cysteine biosynthetic process"/>
    <property type="evidence" value="ECO:0007669"/>
    <property type="project" value="TreeGrafter"/>
</dbReference>
<keyword evidence="7" id="KW-1185">Reference proteome</keyword>
<dbReference type="InterPro" id="IPR005119">
    <property type="entry name" value="LysR_subst-bd"/>
</dbReference>
<protein>
    <submittedName>
        <fullName evidence="6">Transcriptional regulator, LysR family</fullName>
    </submittedName>
</protein>
<evidence type="ECO:0000256" key="1">
    <source>
        <dbReference type="ARBA" id="ARBA00009437"/>
    </source>
</evidence>
<evidence type="ECO:0000259" key="5">
    <source>
        <dbReference type="PROSITE" id="PS50931"/>
    </source>
</evidence>
<dbReference type="HOGENOM" id="CLU_039613_6_2_4"/>
<proteinExistence type="inferred from homology"/>
<dbReference type="GO" id="GO:0003700">
    <property type="term" value="F:DNA-binding transcription factor activity"/>
    <property type="evidence" value="ECO:0007669"/>
    <property type="project" value="InterPro"/>
</dbReference>
<comment type="similarity">
    <text evidence="1">Belongs to the LysR transcriptional regulatory family.</text>
</comment>
<keyword evidence="3" id="KW-0238">DNA-binding</keyword>
<dbReference type="SUPFAM" id="SSF53850">
    <property type="entry name" value="Periplasmic binding protein-like II"/>
    <property type="match status" value="1"/>
</dbReference>
<dbReference type="CDD" id="cd08413">
    <property type="entry name" value="PBP2_CysB_like"/>
    <property type="match status" value="1"/>
</dbReference>
<keyword evidence="4" id="KW-0804">Transcription</keyword>
<dbReference type="PRINTS" id="PR00039">
    <property type="entry name" value="HTHLYSR"/>
</dbReference>
<dbReference type="InterPro" id="IPR000847">
    <property type="entry name" value="LysR_HTH_N"/>
</dbReference>
<dbReference type="STRING" id="398578.Daci_5610"/>
<dbReference type="GO" id="GO:0000976">
    <property type="term" value="F:transcription cis-regulatory region binding"/>
    <property type="evidence" value="ECO:0007669"/>
    <property type="project" value="TreeGrafter"/>
</dbReference>
<evidence type="ECO:0000256" key="3">
    <source>
        <dbReference type="ARBA" id="ARBA00023125"/>
    </source>
</evidence>
<dbReference type="KEGG" id="dac:Daci_5610"/>
<evidence type="ECO:0000256" key="2">
    <source>
        <dbReference type="ARBA" id="ARBA00023015"/>
    </source>
</evidence>
<dbReference type="PROSITE" id="PS50931">
    <property type="entry name" value="HTH_LYSR"/>
    <property type="match status" value="1"/>
</dbReference>
<feature type="domain" description="HTH lysR-type" evidence="5">
    <location>
        <begin position="43"/>
        <end position="101"/>
    </location>
</feature>
<dbReference type="InterPro" id="IPR036390">
    <property type="entry name" value="WH_DNA-bd_sf"/>
</dbReference>